<dbReference type="CDD" id="cd12148">
    <property type="entry name" value="fungal_TF_MHR"/>
    <property type="match status" value="1"/>
</dbReference>
<dbReference type="Proteomes" id="UP000636479">
    <property type="component" value="Unassembled WGS sequence"/>
</dbReference>
<dbReference type="GeneID" id="59351700"/>
<comment type="caution">
    <text evidence="1">The sequence shown here is derived from an EMBL/GenBank/DDBJ whole genome shotgun (WGS) entry which is preliminary data.</text>
</comment>
<accession>A0A8H6S245</accession>
<dbReference type="RefSeq" id="XP_037214390.1">
    <property type="nucleotide sequence ID" value="XM_037369184.1"/>
</dbReference>
<proteinExistence type="predicted"/>
<gene>
    <name evidence="1" type="ORF">MIND_01270600</name>
</gene>
<evidence type="ECO:0000313" key="1">
    <source>
        <dbReference type="EMBL" id="KAF7291268.1"/>
    </source>
</evidence>
<name>A0A8H6S245_9AGAR</name>
<reference evidence="1" key="1">
    <citation type="submission" date="2020-05" db="EMBL/GenBank/DDBJ databases">
        <title>Mycena genomes resolve the evolution of fungal bioluminescence.</title>
        <authorList>
            <person name="Tsai I.J."/>
        </authorList>
    </citation>
    <scope>NUCLEOTIDE SEQUENCE</scope>
    <source>
        <strain evidence="1">171206Taipei</strain>
    </source>
</reference>
<evidence type="ECO:0000313" key="2">
    <source>
        <dbReference type="Proteomes" id="UP000636479"/>
    </source>
</evidence>
<sequence length="424" mass="46745">MQFQDCEFVANNGRTQAQVLQEQIAIVETRIDALEHPSEDALMLENPYAPTTSVSPRYIPSLRTLQHLVQAFLSGHAAKMGYFLWSCDVNHASLGLQSAVQLWALHLSHNAEHQAHESTWLQRVLSSQPASSPIETIQTAVLLATYFFTHDRIREGKYHLSLAAGTVLSAGFHQLRLPSTRREADHVAAFWTVFTLNNCWNASDAAPFNTTYDEEPQLRIMTPWPGEDITAVDTRGRHGQTVANFVGRQVHADAGSKEALLAKSGILYERACHIGRQYEAYVHQSDFDNLARAFASLDELVEDLKRSALAQTIREIPFQNADLLTCCLLHAATIELHRPFLTQRGGNSQQRVLEAAKAVVSHLESLALRHASDDVANPVLAVLLDSMAKALFAVSGDIPSAAPTNHTQRLKLVLLSGLPSVKGA</sequence>
<keyword evidence="2" id="KW-1185">Reference proteome</keyword>
<dbReference type="AlphaFoldDB" id="A0A8H6S245"/>
<protein>
    <submittedName>
        <fullName evidence="1">Transcription factor</fullName>
    </submittedName>
</protein>
<organism evidence="1 2">
    <name type="scientific">Mycena indigotica</name>
    <dbReference type="NCBI Taxonomy" id="2126181"/>
    <lineage>
        <taxon>Eukaryota</taxon>
        <taxon>Fungi</taxon>
        <taxon>Dikarya</taxon>
        <taxon>Basidiomycota</taxon>
        <taxon>Agaricomycotina</taxon>
        <taxon>Agaricomycetes</taxon>
        <taxon>Agaricomycetidae</taxon>
        <taxon>Agaricales</taxon>
        <taxon>Marasmiineae</taxon>
        <taxon>Mycenaceae</taxon>
        <taxon>Mycena</taxon>
    </lineage>
</organism>
<dbReference type="OrthoDB" id="2309723at2759"/>
<dbReference type="EMBL" id="JACAZF010000013">
    <property type="protein sequence ID" value="KAF7291268.1"/>
    <property type="molecule type" value="Genomic_DNA"/>
</dbReference>